<dbReference type="PANTHER" id="PTHR47618">
    <property type="entry name" value="BIFUNCTIONAL OLIGORIBONUCLEASE AND PAP PHOSPHATASE NRNA"/>
    <property type="match status" value="1"/>
</dbReference>
<feature type="domain" description="DDH" evidence="1">
    <location>
        <begin position="21"/>
        <end position="154"/>
    </location>
</feature>
<feature type="domain" description="DHHA1" evidence="2">
    <location>
        <begin position="231"/>
        <end position="314"/>
    </location>
</feature>
<dbReference type="Pfam" id="PF01368">
    <property type="entry name" value="DHH"/>
    <property type="match status" value="1"/>
</dbReference>
<dbReference type="InterPro" id="IPR001667">
    <property type="entry name" value="DDH_dom"/>
</dbReference>
<reference evidence="3" key="1">
    <citation type="submission" date="2016-10" db="EMBL/GenBank/DDBJ databases">
        <authorList>
            <person name="de Groot N.N."/>
        </authorList>
    </citation>
    <scope>NUCLEOTIDE SEQUENCE</scope>
</reference>
<dbReference type="Gene3D" id="3.10.310.30">
    <property type="match status" value="1"/>
</dbReference>
<evidence type="ECO:0000259" key="1">
    <source>
        <dbReference type="Pfam" id="PF01368"/>
    </source>
</evidence>
<organism evidence="3">
    <name type="scientific">hydrothermal vent metagenome</name>
    <dbReference type="NCBI Taxonomy" id="652676"/>
    <lineage>
        <taxon>unclassified sequences</taxon>
        <taxon>metagenomes</taxon>
        <taxon>ecological metagenomes</taxon>
    </lineage>
</organism>
<accession>A0A1W1BCF5</accession>
<proteinExistence type="predicted"/>
<evidence type="ECO:0000259" key="2">
    <source>
        <dbReference type="Pfam" id="PF02272"/>
    </source>
</evidence>
<dbReference type="InterPro" id="IPR051319">
    <property type="entry name" value="Oligoribo/pAp-PDE_c-di-AMP_PDE"/>
</dbReference>
<dbReference type="InterPro" id="IPR003156">
    <property type="entry name" value="DHHA1_dom"/>
</dbReference>
<gene>
    <name evidence="3" type="ORF">MNB_SV-6-1136</name>
</gene>
<dbReference type="InterPro" id="IPR038763">
    <property type="entry name" value="DHH_sf"/>
</dbReference>
<evidence type="ECO:0000313" key="3">
    <source>
        <dbReference type="EMBL" id="SFV51280.1"/>
    </source>
</evidence>
<dbReference type="PANTHER" id="PTHR47618:SF1">
    <property type="entry name" value="BIFUNCTIONAL OLIGORIBONUCLEASE AND PAP PHOSPHATASE NRNA"/>
    <property type="match status" value="1"/>
</dbReference>
<name>A0A1W1BCF5_9ZZZZ</name>
<sequence>MKSKCVSNSQLKDMIDSYRTITIVSHINPDADAIGTTLGIYALLREYGKRVEVVNYSKELPKYLDFLPNYSKIKREMSYDDSLIIACDCGSIDRLGFDLNDREIVNIDHHRTNSYYGSLNFVDEALCSASHKAYIEFSKEFDIGKDSATCFYAALLSDTQHFTTSNITQDTFNFAMELMRGGANHQEVSHNLTYRRSLASIRIMARALDTLELHHNAMISSIKIDNQMIEDTGAKMRDMVDIADIGRTISTVEVAIVLISQKDGIKVSLRSKSIDIAGIAQEFGGGGHAQACGFNVDITNLEEVLDKILKKLNQIMPIL</sequence>
<dbReference type="Pfam" id="PF02272">
    <property type="entry name" value="DHHA1"/>
    <property type="match status" value="1"/>
</dbReference>
<dbReference type="SUPFAM" id="SSF64182">
    <property type="entry name" value="DHH phosphoesterases"/>
    <property type="match status" value="1"/>
</dbReference>
<dbReference type="EMBL" id="FPHC01000020">
    <property type="protein sequence ID" value="SFV51280.1"/>
    <property type="molecule type" value="Genomic_DNA"/>
</dbReference>
<protein>
    <submittedName>
        <fullName evidence="3">FIG146085: 3'-to-5' oligoribonuclease A, Bacillus type</fullName>
    </submittedName>
</protein>
<dbReference type="AlphaFoldDB" id="A0A1W1BCF5"/>
<dbReference type="Gene3D" id="3.90.1640.10">
    <property type="entry name" value="inorganic pyrophosphatase (n-terminal core)"/>
    <property type="match status" value="1"/>
</dbReference>
<dbReference type="GO" id="GO:0003676">
    <property type="term" value="F:nucleic acid binding"/>
    <property type="evidence" value="ECO:0007669"/>
    <property type="project" value="InterPro"/>
</dbReference>